<evidence type="ECO:0000256" key="2">
    <source>
        <dbReference type="ARBA" id="ARBA00022475"/>
    </source>
</evidence>
<evidence type="ECO:0000256" key="4">
    <source>
        <dbReference type="ARBA" id="ARBA00022801"/>
    </source>
</evidence>
<protein>
    <submittedName>
        <fullName evidence="9">Phosphatase PAP2 family protein</fullName>
    </submittedName>
</protein>
<dbReference type="PANTHER" id="PTHR14969">
    <property type="entry name" value="SPHINGOSINE-1-PHOSPHATE PHOSPHOHYDROLASE"/>
    <property type="match status" value="1"/>
</dbReference>
<keyword evidence="3 7" id="KW-0812">Transmembrane</keyword>
<sequence length="218" mass="23080">MPSSPAAAPGLNGAAIDGDWYTSVTDLAHRTHWLNGPAFAWTSYGIAVFAVLLLAGWWLARGADDRTMAAALFAPVAVALAYLVNDAVKSFFQEPRPCRALPHDFLIEPCPPATDYAFPSNHTTVAFAVAAALFFVHRRLAAVTALAAVLMGASRVYVGAHYPHDVAVAALAGSCTALLTVLLARRLGTPLVAALRGGRLGPLLNAPAPRRHRRPRTP</sequence>
<dbReference type="PANTHER" id="PTHR14969:SF62">
    <property type="entry name" value="DECAPRENYLPHOSPHORYL-5-PHOSPHORIBOSE PHOSPHATASE RV3807C-RELATED"/>
    <property type="match status" value="1"/>
</dbReference>
<dbReference type="EMBL" id="JBHSPW010000001">
    <property type="protein sequence ID" value="MFC5891840.1"/>
    <property type="molecule type" value="Genomic_DNA"/>
</dbReference>
<keyword evidence="2" id="KW-1003">Cell membrane</keyword>
<dbReference type="SMART" id="SM00014">
    <property type="entry name" value="acidPPc"/>
    <property type="match status" value="1"/>
</dbReference>
<gene>
    <name evidence="9" type="ORF">ACFP3M_03275</name>
</gene>
<evidence type="ECO:0000256" key="1">
    <source>
        <dbReference type="ARBA" id="ARBA00004651"/>
    </source>
</evidence>
<evidence type="ECO:0000259" key="8">
    <source>
        <dbReference type="SMART" id="SM00014"/>
    </source>
</evidence>
<comment type="caution">
    <text evidence="9">The sequence shown here is derived from an EMBL/GenBank/DDBJ whole genome shotgun (WGS) entry which is preliminary data.</text>
</comment>
<evidence type="ECO:0000256" key="3">
    <source>
        <dbReference type="ARBA" id="ARBA00022692"/>
    </source>
</evidence>
<evidence type="ECO:0000313" key="10">
    <source>
        <dbReference type="Proteomes" id="UP001596241"/>
    </source>
</evidence>
<reference evidence="10" key="1">
    <citation type="journal article" date="2019" name="Int. J. Syst. Evol. Microbiol.">
        <title>The Global Catalogue of Microorganisms (GCM) 10K type strain sequencing project: providing services to taxonomists for standard genome sequencing and annotation.</title>
        <authorList>
            <consortium name="The Broad Institute Genomics Platform"/>
            <consortium name="The Broad Institute Genome Sequencing Center for Infectious Disease"/>
            <person name="Wu L."/>
            <person name="Ma J."/>
        </authorList>
    </citation>
    <scope>NUCLEOTIDE SEQUENCE [LARGE SCALE GENOMIC DNA]</scope>
    <source>
        <strain evidence="10">CGMCC 1.15809</strain>
    </source>
</reference>
<evidence type="ECO:0000256" key="6">
    <source>
        <dbReference type="ARBA" id="ARBA00023136"/>
    </source>
</evidence>
<feature type="transmembrane region" description="Helical" evidence="7">
    <location>
        <begin position="143"/>
        <end position="160"/>
    </location>
</feature>
<keyword evidence="5 7" id="KW-1133">Transmembrane helix</keyword>
<proteinExistence type="predicted"/>
<dbReference type="SUPFAM" id="SSF48317">
    <property type="entry name" value="Acid phosphatase/Vanadium-dependent haloperoxidase"/>
    <property type="match status" value="1"/>
</dbReference>
<dbReference type="Gene3D" id="1.20.144.10">
    <property type="entry name" value="Phosphatidic acid phosphatase type 2/haloperoxidase"/>
    <property type="match status" value="2"/>
</dbReference>
<evidence type="ECO:0000256" key="5">
    <source>
        <dbReference type="ARBA" id="ARBA00022989"/>
    </source>
</evidence>
<dbReference type="Proteomes" id="UP001596241">
    <property type="component" value="Unassembled WGS sequence"/>
</dbReference>
<feature type="transmembrane region" description="Helical" evidence="7">
    <location>
        <begin position="166"/>
        <end position="184"/>
    </location>
</feature>
<name>A0ABW1FCD4_9ACTN</name>
<keyword evidence="6 7" id="KW-0472">Membrane</keyword>
<dbReference type="Pfam" id="PF01569">
    <property type="entry name" value="PAP2"/>
    <property type="match status" value="1"/>
</dbReference>
<accession>A0ABW1FCD4</accession>
<organism evidence="9 10">
    <name type="scientific">Streptomyces ramulosus</name>
    <dbReference type="NCBI Taxonomy" id="47762"/>
    <lineage>
        <taxon>Bacteria</taxon>
        <taxon>Bacillati</taxon>
        <taxon>Actinomycetota</taxon>
        <taxon>Actinomycetes</taxon>
        <taxon>Kitasatosporales</taxon>
        <taxon>Streptomycetaceae</taxon>
        <taxon>Streptomyces</taxon>
    </lineage>
</organism>
<evidence type="ECO:0000313" key="9">
    <source>
        <dbReference type="EMBL" id="MFC5891840.1"/>
    </source>
</evidence>
<keyword evidence="4" id="KW-0378">Hydrolase</keyword>
<dbReference type="InterPro" id="IPR000326">
    <property type="entry name" value="PAP2/HPO"/>
</dbReference>
<evidence type="ECO:0000256" key="7">
    <source>
        <dbReference type="SAM" id="Phobius"/>
    </source>
</evidence>
<dbReference type="RefSeq" id="WP_345080713.1">
    <property type="nucleotide sequence ID" value="NZ_BAAAWG010000006.1"/>
</dbReference>
<dbReference type="InterPro" id="IPR036938">
    <property type="entry name" value="PAP2/HPO_sf"/>
</dbReference>
<feature type="domain" description="Phosphatidic acid phosphatase type 2/haloperoxidase" evidence="8">
    <location>
        <begin position="67"/>
        <end position="181"/>
    </location>
</feature>
<feature type="transmembrane region" description="Helical" evidence="7">
    <location>
        <begin position="67"/>
        <end position="84"/>
    </location>
</feature>
<feature type="transmembrane region" description="Helical" evidence="7">
    <location>
        <begin position="38"/>
        <end position="60"/>
    </location>
</feature>
<comment type="subcellular location">
    <subcellularLocation>
        <location evidence="1">Cell membrane</location>
        <topology evidence="1">Multi-pass membrane protein</topology>
    </subcellularLocation>
</comment>
<keyword evidence="10" id="KW-1185">Reference proteome</keyword>